<sequence>MPEPTTRPAIPVKSDSPPIPPRETSAYTFSIEDILFWEDTIPPINLPYNIDNIKASPNAYNELVTIAISARIQLEEFFSNAIPNIRLELEKYIASATSNMQPGTLQGALEIKSAINEIWLKARLSKSWSESGNFYGVDALSLDTVEGAHLFAAYVDALDGPHTGMTKIYYANFIRSLTADHVKRLLIEAMTILEEASAITDISIFIAQATTPGWGSTFKVPIERDIRLGSIAGAISIAPANNLTIYSAIQNGIALLKGLGESILSRATAVGIGALIYSPALGNGERYPQTLLSMPAGALLPQLPPNLHEAAVTAGTVELPYRIYGDHNEYKITATPTAGVVSAKVPVRMLVLDSKTNSYNFTSSDTLPINLSFPITRPTNNSTAFPAQPAEVPRYTGITLTPLLIQPETLPAAELPDFRDCIYCFPVESGLPPIYVVFNTPYKGANTKGKYSGRLYDPANAGGPTLSLDWTRAQITQGGIELVKLHTGRFGASDANTTMVKRLERILRGELKTTPIDQRFYTHEIRELERYRALGIADGATPEDKDTVWNNAHTATLEDFKLKDAFDLFYTPEAIEADDKQTQRETL</sequence>
<evidence type="ECO:0000313" key="7">
    <source>
        <dbReference type="Proteomes" id="UP000291130"/>
    </source>
</evidence>
<keyword evidence="7" id="KW-1185">Reference proteome</keyword>
<keyword evidence="1" id="KW-0929">Antimicrobial</keyword>
<dbReference type="SUPFAM" id="SSF69369">
    <property type="entry name" value="Cloacin translocation domain"/>
    <property type="match status" value="1"/>
</dbReference>
<dbReference type="RefSeq" id="WP_130265235.1">
    <property type="nucleotide sequence ID" value="NZ_CP035952.1"/>
</dbReference>
<gene>
    <name evidence="6" type="ORF">EXN22_17395</name>
</gene>
<feature type="domain" description="Pyosin/cloacin translocation" evidence="5">
    <location>
        <begin position="307"/>
        <end position="437"/>
    </location>
</feature>
<evidence type="ECO:0000313" key="6">
    <source>
        <dbReference type="EMBL" id="QBF27375.1"/>
    </source>
</evidence>
<dbReference type="GO" id="GO:0042742">
    <property type="term" value="P:defense response to bacterium"/>
    <property type="evidence" value="ECO:0007669"/>
    <property type="project" value="UniProtKB-KW"/>
</dbReference>
<protein>
    <submittedName>
        <fullName evidence="6">S-type Pyocin</fullName>
    </submittedName>
</protein>
<keyword evidence="3" id="KW-0078">Bacteriocin</keyword>
<accession>A0A411MKP6</accession>
<dbReference type="AlphaFoldDB" id="A0A411MKP6"/>
<evidence type="ECO:0000256" key="2">
    <source>
        <dbReference type="ARBA" id="ARBA00023022"/>
    </source>
</evidence>
<reference evidence="6 7" key="1">
    <citation type="submission" date="2019-02" db="EMBL/GenBank/DDBJ databases">
        <title>Complete genome sequence of Pseudomonas sp. SNU WT1 isolated from rainbow trout.</title>
        <authorList>
            <person name="Oh W.T."/>
            <person name="Park S.C."/>
        </authorList>
    </citation>
    <scope>NUCLEOTIDE SEQUENCE [LARGE SCALE GENOMIC DNA]</scope>
    <source>
        <strain evidence="6 7">SNU WT1</strain>
    </source>
</reference>
<evidence type="ECO:0000256" key="3">
    <source>
        <dbReference type="ARBA" id="ARBA00023048"/>
    </source>
</evidence>
<evidence type="ECO:0000259" key="5">
    <source>
        <dbReference type="Pfam" id="PF06958"/>
    </source>
</evidence>
<dbReference type="OrthoDB" id="2067488at2"/>
<proteinExistence type="predicted"/>
<dbReference type="EMBL" id="CP035952">
    <property type="protein sequence ID" value="QBF27375.1"/>
    <property type="molecule type" value="Genomic_DNA"/>
</dbReference>
<evidence type="ECO:0000256" key="1">
    <source>
        <dbReference type="ARBA" id="ARBA00022529"/>
    </source>
</evidence>
<dbReference type="Proteomes" id="UP000291130">
    <property type="component" value="Chromosome"/>
</dbReference>
<dbReference type="Pfam" id="PF06958">
    <property type="entry name" value="Pyocin_S"/>
    <property type="match status" value="1"/>
</dbReference>
<dbReference type="KEGG" id="ptk:EXN22_17395"/>
<keyword evidence="2" id="KW-0044">Antibiotic</keyword>
<name>A0A411MKP6_9PSED</name>
<dbReference type="InterPro" id="IPR036302">
    <property type="entry name" value="Pyosin/cloacin_T_dom_sf"/>
</dbReference>
<dbReference type="GO" id="GO:0031640">
    <property type="term" value="P:killing of cells of another organism"/>
    <property type="evidence" value="ECO:0007669"/>
    <property type="project" value="UniProtKB-KW"/>
</dbReference>
<evidence type="ECO:0000256" key="4">
    <source>
        <dbReference type="SAM" id="MobiDB-lite"/>
    </source>
</evidence>
<dbReference type="InterPro" id="IPR016128">
    <property type="entry name" value="Pyosin/cloacin_T_dom"/>
</dbReference>
<organism evidence="6 7">
    <name type="scientific">Pseudomonas tructae</name>
    <dbReference type="NCBI Taxonomy" id="2518644"/>
    <lineage>
        <taxon>Bacteria</taxon>
        <taxon>Pseudomonadati</taxon>
        <taxon>Pseudomonadota</taxon>
        <taxon>Gammaproteobacteria</taxon>
        <taxon>Pseudomonadales</taxon>
        <taxon>Pseudomonadaceae</taxon>
        <taxon>Pseudomonas</taxon>
    </lineage>
</organism>
<feature type="region of interest" description="Disordered" evidence="4">
    <location>
        <begin position="1"/>
        <end position="21"/>
    </location>
</feature>